<dbReference type="Proteomes" id="UP000035721">
    <property type="component" value="Unassembled WGS sequence"/>
</dbReference>
<comment type="caution">
    <text evidence="1">The sequence shown here is derived from an EMBL/GenBank/DDBJ whole genome shotgun (WGS) entry which is preliminary data.</text>
</comment>
<name>A0A077LSV1_9MICO</name>
<organism evidence="1 2">
    <name type="scientific">Nostocoides japonicum T1-X7</name>
    <dbReference type="NCBI Taxonomy" id="1194083"/>
    <lineage>
        <taxon>Bacteria</taxon>
        <taxon>Bacillati</taxon>
        <taxon>Actinomycetota</taxon>
        <taxon>Actinomycetes</taxon>
        <taxon>Micrococcales</taxon>
        <taxon>Intrasporangiaceae</taxon>
        <taxon>Nostocoides</taxon>
    </lineage>
</organism>
<evidence type="ECO:0000313" key="2">
    <source>
        <dbReference type="Proteomes" id="UP000035721"/>
    </source>
</evidence>
<proteinExistence type="predicted"/>
<evidence type="ECO:0000313" key="1">
    <source>
        <dbReference type="EMBL" id="CCH75941.1"/>
    </source>
</evidence>
<sequence>MLCVNGLLSKGGDARPVTGIGSANRRGSRLAGGYCAVVRQGQGEIWGIKHLAGETLSGAWSK</sequence>
<dbReference type="AlphaFoldDB" id="A0A077LSV1"/>
<dbReference type="STRING" id="1194083.BN12_10088"/>
<gene>
    <name evidence="1" type="ORF">BN12_10088</name>
</gene>
<accession>A0A077LSV1</accession>
<protein>
    <submittedName>
        <fullName evidence="1">Uncharacterized protein</fullName>
    </submittedName>
</protein>
<dbReference type="EMBL" id="CAJB01000001">
    <property type="protein sequence ID" value="CCH75941.1"/>
    <property type="molecule type" value="Genomic_DNA"/>
</dbReference>
<reference evidence="1 2" key="1">
    <citation type="journal article" date="2013" name="ISME J.">
        <title>A metabolic model for members of the genus Tetrasphaera involved in enhanced biological phosphorus removal.</title>
        <authorList>
            <person name="Kristiansen R."/>
            <person name="Nguyen H.T.T."/>
            <person name="Saunders A.M."/>
            <person name="Nielsen J.L."/>
            <person name="Wimmer R."/>
            <person name="Le V.Q."/>
            <person name="McIlroy S.J."/>
            <person name="Petrovski S."/>
            <person name="Seviour R.J."/>
            <person name="Calteau A."/>
            <person name="Nielsen K.L."/>
            <person name="Nielsen P.H."/>
        </authorList>
    </citation>
    <scope>NUCLEOTIDE SEQUENCE [LARGE SCALE GENOMIC DNA]</scope>
    <source>
        <strain evidence="1 2">T1-X7</strain>
    </source>
</reference>
<keyword evidence="2" id="KW-1185">Reference proteome</keyword>